<dbReference type="Proteomes" id="UP001064048">
    <property type="component" value="Chromosome 14"/>
</dbReference>
<sequence>MKNLARPDILPPLPPTNDHPIYEQPSFPPRRVESAMLPLESHPKNLNGRSLSPRTFTKNTTADHKSNKNFNVRKSDIGHTCSPTRASVQLQFSDYENIHPVETNKDTRADDYCRISNRRRIDRRHSSSAINTNTFVKESKEIPCKSFRMKRKKGSHVEDSGYLSSDSAGSRRIQRKLVIAKIVSCSESDDTENEARSESGAESIETHSVYFDSYRKPQINVEDDSKMFTYNKSARDCGNRSNS</sequence>
<name>A0ACC0J7T5_CHOFU</name>
<accession>A0ACC0J7T5</accession>
<comment type="caution">
    <text evidence="1">The sequence shown here is derived from an EMBL/GenBank/DDBJ whole genome shotgun (WGS) entry which is preliminary data.</text>
</comment>
<organism evidence="1 2">
    <name type="scientific">Choristoneura fumiferana</name>
    <name type="common">Spruce budworm moth</name>
    <name type="synonym">Archips fumiferana</name>
    <dbReference type="NCBI Taxonomy" id="7141"/>
    <lineage>
        <taxon>Eukaryota</taxon>
        <taxon>Metazoa</taxon>
        <taxon>Ecdysozoa</taxon>
        <taxon>Arthropoda</taxon>
        <taxon>Hexapoda</taxon>
        <taxon>Insecta</taxon>
        <taxon>Pterygota</taxon>
        <taxon>Neoptera</taxon>
        <taxon>Endopterygota</taxon>
        <taxon>Lepidoptera</taxon>
        <taxon>Glossata</taxon>
        <taxon>Ditrysia</taxon>
        <taxon>Tortricoidea</taxon>
        <taxon>Tortricidae</taxon>
        <taxon>Tortricinae</taxon>
        <taxon>Choristoneura</taxon>
    </lineage>
</organism>
<evidence type="ECO:0000313" key="1">
    <source>
        <dbReference type="EMBL" id="KAI8420154.1"/>
    </source>
</evidence>
<proteinExistence type="predicted"/>
<dbReference type="EMBL" id="CM046114">
    <property type="protein sequence ID" value="KAI8420154.1"/>
    <property type="molecule type" value="Genomic_DNA"/>
</dbReference>
<keyword evidence="2" id="KW-1185">Reference proteome</keyword>
<evidence type="ECO:0000313" key="2">
    <source>
        <dbReference type="Proteomes" id="UP001064048"/>
    </source>
</evidence>
<gene>
    <name evidence="1" type="ORF">MSG28_008725</name>
</gene>
<reference evidence="1 2" key="1">
    <citation type="journal article" date="2022" name="Genome Biol. Evol.">
        <title>The Spruce Budworm Genome: Reconstructing the Evolutionary History of Antifreeze Proteins.</title>
        <authorList>
            <person name="Beliveau C."/>
            <person name="Gagne P."/>
            <person name="Picq S."/>
            <person name="Vernygora O."/>
            <person name="Keeling C.I."/>
            <person name="Pinkney K."/>
            <person name="Doucet D."/>
            <person name="Wen F."/>
            <person name="Johnston J.S."/>
            <person name="Maaroufi H."/>
            <person name="Boyle B."/>
            <person name="Laroche J."/>
            <person name="Dewar K."/>
            <person name="Juretic N."/>
            <person name="Blackburn G."/>
            <person name="Nisole A."/>
            <person name="Brunet B."/>
            <person name="Brandao M."/>
            <person name="Lumley L."/>
            <person name="Duan J."/>
            <person name="Quan G."/>
            <person name="Lucarotti C.J."/>
            <person name="Roe A.D."/>
            <person name="Sperling F.A.H."/>
            <person name="Levesque R.C."/>
            <person name="Cusson M."/>
        </authorList>
    </citation>
    <scope>NUCLEOTIDE SEQUENCE [LARGE SCALE GENOMIC DNA]</scope>
    <source>
        <strain evidence="1">Glfc:IPQL:Cfum</strain>
    </source>
</reference>
<protein>
    <submittedName>
        <fullName evidence="1">Uncharacterized protein</fullName>
    </submittedName>
</protein>